<dbReference type="GO" id="GO:0003824">
    <property type="term" value="F:catalytic activity"/>
    <property type="evidence" value="ECO:0007669"/>
    <property type="project" value="InterPro"/>
</dbReference>
<dbReference type="EMBL" id="BSUL01000001">
    <property type="protein sequence ID" value="GMA28136.1"/>
    <property type="molecule type" value="Genomic_DNA"/>
</dbReference>
<comment type="caution">
    <text evidence="4">The sequence shown here is derived from an EMBL/GenBank/DDBJ whole genome shotgun (WGS) entry which is preliminary data.</text>
</comment>
<dbReference type="SUPFAM" id="SSF46767">
    <property type="entry name" value="Methylated DNA-protein cysteine methyltransferase, C-terminal domain"/>
    <property type="match status" value="1"/>
</dbReference>
<dbReference type="Proteomes" id="UP001157160">
    <property type="component" value="Unassembled WGS sequence"/>
</dbReference>
<protein>
    <recommendedName>
        <fullName evidence="3">Methylated-DNA-[protein]-cysteine S-methyltransferase DNA binding domain-containing protein</fullName>
    </recommendedName>
</protein>
<keyword evidence="5" id="KW-1185">Reference proteome</keyword>
<reference evidence="4 5" key="1">
    <citation type="journal article" date="2014" name="Int. J. Syst. Evol. Microbiol.">
        <title>Complete genome sequence of Corynebacterium casei LMG S-19264T (=DSM 44701T), isolated from a smear-ripened cheese.</title>
        <authorList>
            <consortium name="US DOE Joint Genome Institute (JGI-PGF)"/>
            <person name="Walter F."/>
            <person name="Albersmeier A."/>
            <person name="Kalinowski J."/>
            <person name="Ruckert C."/>
        </authorList>
    </citation>
    <scope>NUCLEOTIDE SEQUENCE [LARGE SCALE GENOMIC DNA]</scope>
    <source>
        <strain evidence="4 5">NBRC 112289</strain>
    </source>
</reference>
<evidence type="ECO:0000313" key="5">
    <source>
        <dbReference type="Proteomes" id="UP001157160"/>
    </source>
</evidence>
<organism evidence="4 5">
    <name type="scientific">Arenivirga flava</name>
    <dbReference type="NCBI Taxonomy" id="1930060"/>
    <lineage>
        <taxon>Bacteria</taxon>
        <taxon>Bacillati</taxon>
        <taxon>Actinomycetota</taxon>
        <taxon>Actinomycetes</taxon>
        <taxon>Micrococcales</taxon>
        <taxon>Microbacteriaceae</taxon>
        <taxon>Arenivirga</taxon>
    </lineage>
</organism>
<accession>A0AA37UI11</accession>
<keyword evidence="1" id="KW-0227">DNA damage</keyword>
<dbReference type="Gene3D" id="1.10.10.10">
    <property type="entry name" value="Winged helix-like DNA-binding domain superfamily/Winged helix DNA-binding domain"/>
    <property type="match status" value="1"/>
</dbReference>
<dbReference type="AlphaFoldDB" id="A0AA37UI11"/>
<name>A0AA37UI11_9MICO</name>
<dbReference type="CDD" id="cd06445">
    <property type="entry name" value="ATase"/>
    <property type="match status" value="1"/>
</dbReference>
<sequence>MPARASARPAPSPDAGPFEEPQPDDAEDFAGRVHELVVEIPPGRTMTYGEIAAALGSRASRMVGQVMSHSGGTLPWWRVVRSGGHPPLGHEEAALPHYEAEGTPVVPAGTIAGYRVDVARARWTPEG</sequence>
<dbReference type="InterPro" id="IPR014048">
    <property type="entry name" value="MethylDNA_cys_MeTrfase_DNA-bd"/>
</dbReference>
<evidence type="ECO:0000256" key="2">
    <source>
        <dbReference type="SAM" id="MobiDB-lite"/>
    </source>
</evidence>
<evidence type="ECO:0000256" key="1">
    <source>
        <dbReference type="ARBA" id="ARBA00022763"/>
    </source>
</evidence>
<feature type="region of interest" description="Disordered" evidence="2">
    <location>
        <begin position="1"/>
        <end position="31"/>
    </location>
</feature>
<dbReference type="Pfam" id="PF01035">
    <property type="entry name" value="DNA_binding_1"/>
    <property type="match status" value="1"/>
</dbReference>
<evidence type="ECO:0000259" key="3">
    <source>
        <dbReference type="Pfam" id="PF01035"/>
    </source>
</evidence>
<gene>
    <name evidence="4" type="ORF">GCM10025874_13890</name>
</gene>
<dbReference type="InterPro" id="IPR036388">
    <property type="entry name" value="WH-like_DNA-bd_sf"/>
</dbReference>
<dbReference type="PANTHER" id="PTHR42942">
    <property type="entry name" value="6-O-METHYLGUANINE DNA METHYLTRANSFERASE"/>
    <property type="match status" value="1"/>
</dbReference>
<evidence type="ECO:0000313" key="4">
    <source>
        <dbReference type="EMBL" id="GMA28136.1"/>
    </source>
</evidence>
<dbReference type="InterPro" id="IPR036217">
    <property type="entry name" value="MethylDNA_cys_MeTrfase_DNAb"/>
</dbReference>
<dbReference type="InterPro" id="IPR052520">
    <property type="entry name" value="ATL_DNA_repair"/>
</dbReference>
<dbReference type="GO" id="GO:0006281">
    <property type="term" value="P:DNA repair"/>
    <property type="evidence" value="ECO:0007669"/>
    <property type="project" value="InterPro"/>
</dbReference>
<proteinExistence type="predicted"/>
<feature type="domain" description="Methylated-DNA-[protein]-cysteine S-methyltransferase DNA binding" evidence="3">
    <location>
        <begin position="28"/>
        <end position="85"/>
    </location>
</feature>
<dbReference type="PANTHER" id="PTHR42942:SF1">
    <property type="entry name" value="ALKYLTRANSFERASE-LIKE PROTEIN 1"/>
    <property type="match status" value="1"/>
</dbReference>